<comment type="caution">
    <text evidence="2">The sequence shown here is derived from an EMBL/GenBank/DDBJ whole genome shotgun (WGS) entry which is preliminary data.</text>
</comment>
<dbReference type="RefSeq" id="WP_063155667.1">
    <property type="nucleotide sequence ID" value="NZ_CP039452.1"/>
</dbReference>
<sequence>MTFNKAFLTSMMYFMATFSSWGAYYNTIKVDGYMIGLNKNNQGVVDVHSDTSNVSASCKIKNWNGKYHLGAGIISLTSDKVGVIVAGSNMFLKTKELEACNNKFVNLYSVDYLEQKLSTIVDVNFDKKLILALVPIDAQSGAHQAIISSFDGKKNVISGKGFWNPRVKDVNISDDTFSVTDDFYIGKISTNGMYVAPNDLDCSVNSFPGVWDVAKKMKVVFPSDKDNSVVESKCQELFSGSKTLNELGGMLLPNKS</sequence>
<gene>
    <name evidence="2" type="ORF">SAMEA2273372_04373</name>
</gene>
<feature type="chain" id="PRO_5032972415" evidence="1">
    <location>
        <begin position="23"/>
        <end position="256"/>
    </location>
</feature>
<reference evidence="2 3" key="1">
    <citation type="submission" date="2016-03" db="EMBL/GenBank/DDBJ databases">
        <authorList>
            <consortium name="Pathogen Informatics"/>
        </authorList>
    </citation>
    <scope>NUCLEOTIDE SEQUENCE [LARGE SCALE GENOMIC DNA]</scope>
    <source>
        <strain evidence="3">e1527</strain>
    </source>
</reference>
<feature type="signal peptide" evidence="1">
    <location>
        <begin position="1"/>
        <end position="22"/>
    </location>
</feature>
<proteinExistence type="predicted"/>
<protein>
    <submittedName>
        <fullName evidence="2">Uncharacterized protein</fullName>
    </submittedName>
</protein>
<dbReference type="EMBL" id="FJZI01000018">
    <property type="protein sequence ID" value="CZY15187.1"/>
    <property type="molecule type" value="Genomic_DNA"/>
</dbReference>
<dbReference type="AlphaFoldDB" id="A0A822X2M2"/>
<evidence type="ECO:0000256" key="1">
    <source>
        <dbReference type="SAM" id="SignalP"/>
    </source>
</evidence>
<keyword evidence="1" id="KW-0732">Signal</keyword>
<evidence type="ECO:0000313" key="3">
    <source>
        <dbReference type="Proteomes" id="UP000076063"/>
    </source>
</evidence>
<name>A0A822X2M2_9ENTR</name>
<dbReference type="Proteomes" id="UP000076063">
    <property type="component" value="Unassembled WGS sequence"/>
</dbReference>
<evidence type="ECO:0000313" key="2">
    <source>
        <dbReference type="EMBL" id="CZY15187.1"/>
    </source>
</evidence>
<organism evidence="2 3">
    <name type="scientific">Enterobacter bugandensis</name>
    <dbReference type="NCBI Taxonomy" id="881260"/>
    <lineage>
        <taxon>Bacteria</taxon>
        <taxon>Pseudomonadati</taxon>
        <taxon>Pseudomonadota</taxon>
        <taxon>Gammaproteobacteria</taxon>
        <taxon>Enterobacterales</taxon>
        <taxon>Enterobacteriaceae</taxon>
        <taxon>Enterobacter</taxon>
    </lineage>
</organism>
<accession>A0A822X2M2</accession>